<feature type="region of interest" description="Disordered" evidence="6">
    <location>
        <begin position="31"/>
        <end position="53"/>
    </location>
</feature>
<keyword evidence="3" id="KW-0804">Transcription</keyword>
<dbReference type="GO" id="GO:0005634">
    <property type="term" value="C:nucleus"/>
    <property type="evidence" value="ECO:0007669"/>
    <property type="project" value="UniProtKB-SubCell"/>
</dbReference>
<evidence type="ECO:0000256" key="3">
    <source>
        <dbReference type="ARBA" id="ARBA00023163"/>
    </source>
</evidence>
<dbReference type="PANTHER" id="PTHR46789:SF1">
    <property type="entry name" value="FORKHEAD BOX PROTEIN R1"/>
    <property type="match status" value="1"/>
</dbReference>
<evidence type="ECO:0000313" key="8">
    <source>
        <dbReference type="Proteomes" id="UP000694856"/>
    </source>
</evidence>
<proteinExistence type="predicted"/>
<evidence type="ECO:0000256" key="1">
    <source>
        <dbReference type="ARBA" id="ARBA00023015"/>
    </source>
</evidence>
<dbReference type="Gene3D" id="1.10.10.10">
    <property type="entry name" value="Winged helix-like DNA-binding domain superfamily/Winged helix DNA-binding domain"/>
    <property type="match status" value="1"/>
</dbReference>
<gene>
    <name evidence="9" type="primary">FOXR1</name>
</gene>
<dbReference type="CDD" id="cd20036">
    <property type="entry name" value="FH_FOXR"/>
    <property type="match status" value="1"/>
</dbReference>
<keyword evidence="4 5" id="KW-0539">Nucleus</keyword>
<evidence type="ECO:0000259" key="7">
    <source>
        <dbReference type="PROSITE" id="PS50039"/>
    </source>
</evidence>
<dbReference type="KEGG" id="cfr:102515119"/>
<dbReference type="RefSeq" id="XP_032328465.1">
    <property type="nucleotide sequence ID" value="XM_032472574.1"/>
</dbReference>
<keyword evidence="1" id="KW-0805">Transcription regulation</keyword>
<reference evidence="9" key="1">
    <citation type="submission" date="2025-08" db="UniProtKB">
        <authorList>
            <consortium name="RefSeq"/>
        </authorList>
    </citation>
    <scope>IDENTIFICATION</scope>
    <source>
        <tissue evidence="9">Ear skin</tissue>
    </source>
</reference>
<dbReference type="FunFam" id="1.10.10.10:FF:000505">
    <property type="entry name" value="Forkhead box R1"/>
    <property type="match status" value="1"/>
</dbReference>
<dbReference type="GO" id="GO:1990837">
    <property type="term" value="F:sequence-specific double-stranded DNA binding"/>
    <property type="evidence" value="ECO:0007669"/>
    <property type="project" value="TreeGrafter"/>
</dbReference>
<protein>
    <submittedName>
        <fullName evidence="9">Forkhead box protein R1 isoform X1</fullName>
    </submittedName>
</protein>
<dbReference type="Proteomes" id="UP000694856">
    <property type="component" value="Chromosome 33"/>
</dbReference>
<organism evidence="8 9">
    <name type="scientific">Camelus ferus</name>
    <name type="common">Wild bactrian camel</name>
    <name type="synonym">Camelus bactrianus ferus</name>
    <dbReference type="NCBI Taxonomy" id="419612"/>
    <lineage>
        <taxon>Eukaryota</taxon>
        <taxon>Metazoa</taxon>
        <taxon>Chordata</taxon>
        <taxon>Craniata</taxon>
        <taxon>Vertebrata</taxon>
        <taxon>Euteleostomi</taxon>
        <taxon>Mammalia</taxon>
        <taxon>Eutheria</taxon>
        <taxon>Laurasiatheria</taxon>
        <taxon>Artiodactyla</taxon>
        <taxon>Tylopoda</taxon>
        <taxon>Camelidae</taxon>
        <taxon>Camelus</taxon>
    </lineage>
</organism>
<feature type="region of interest" description="Disordered" evidence="6">
    <location>
        <begin position="65"/>
        <end position="167"/>
    </location>
</feature>
<accession>A0A8B8SF62</accession>
<feature type="compositionally biased region" description="Basic and acidic residues" evidence="6">
    <location>
        <begin position="31"/>
        <end position="42"/>
    </location>
</feature>
<name>A0A8B8SF62_CAMFR</name>
<feature type="compositionally biased region" description="Acidic residues" evidence="6">
    <location>
        <begin position="131"/>
        <end position="140"/>
    </location>
</feature>
<evidence type="ECO:0000256" key="4">
    <source>
        <dbReference type="ARBA" id="ARBA00023242"/>
    </source>
</evidence>
<dbReference type="SMART" id="SM00339">
    <property type="entry name" value="FH"/>
    <property type="match status" value="1"/>
</dbReference>
<dbReference type="PRINTS" id="PR00053">
    <property type="entry name" value="FORKHEAD"/>
</dbReference>
<feature type="DNA-binding region" description="Fork-head" evidence="5">
    <location>
        <begin position="173"/>
        <end position="278"/>
    </location>
</feature>
<sequence>MGNESFLAFTTAHLPLAEQNLARYKLRIVEPPKLPLEKKPNPDNDGPDFEPNLWMWVDPNIVFPPGKLEVSEPSKGENLTSTDPSPQLPPKEEDFAKCPEATVVESPSPSREQSPPRKRFASSPSNWKLTEEEEAEDQDDSSSMALPSPHKRAPLQSRRLRQASSQEGRLWSRPPLNYFHLIALALRNSPPCGLNVQQIYSFTRQHFPFFRTAPEGWKNTVRHNLCFRDSFEKVPVSMQVEASMQAEASMRPRSCLWKLTEEGHRRFTEEARSLASTRLENIRQCMSQPGVRPCHMWGRGEGT</sequence>
<evidence type="ECO:0000256" key="5">
    <source>
        <dbReference type="PROSITE-ProRule" id="PRU00089"/>
    </source>
</evidence>
<dbReference type="InterPro" id="IPR036390">
    <property type="entry name" value="WH_DNA-bd_sf"/>
</dbReference>
<evidence type="ECO:0000256" key="2">
    <source>
        <dbReference type="ARBA" id="ARBA00023125"/>
    </source>
</evidence>
<keyword evidence="8" id="KW-1185">Reference proteome</keyword>
<dbReference type="InterPro" id="IPR036388">
    <property type="entry name" value="WH-like_DNA-bd_sf"/>
</dbReference>
<dbReference type="InterPro" id="IPR052328">
    <property type="entry name" value="FOX_transcription_regulators"/>
</dbReference>
<evidence type="ECO:0000313" key="9">
    <source>
        <dbReference type="RefSeq" id="XP_032328465.1"/>
    </source>
</evidence>
<dbReference type="PANTHER" id="PTHR46789">
    <property type="entry name" value="FORKHEAD BOX PROTEIN R1"/>
    <property type="match status" value="1"/>
</dbReference>
<evidence type="ECO:0000256" key="6">
    <source>
        <dbReference type="SAM" id="MobiDB-lite"/>
    </source>
</evidence>
<feature type="domain" description="Fork-head" evidence="7">
    <location>
        <begin position="173"/>
        <end position="278"/>
    </location>
</feature>
<dbReference type="CTD" id="283150"/>
<dbReference type="PROSITE" id="PS50039">
    <property type="entry name" value="FORK_HEAD_3"/>
    <property type="match status" value="1"/>
</dbReference>
<feature type="compositionally biased region" description="Basic residues" evidence="6">
    <location>
        <begin position="149"/>
        <end position="161"/>
    </location>
</feature>
<dbReference type="Pfam" id="PF00250">
    <property type="entry name" value="Forkhead"/>
    <property type="match status" value="1"/>
</dbReference>
<dbReference type="GeneID" id="102515119"/>
<dbReference type="AlphaFoldDB" id="A0A8B8SF62"/>
<dbReference type="SUPFAM" id="SSF46785">
    <property type="entry name" value="Winged helix' DNA-binding domain"/>
    <property type="match status" value="1"/>
</dbReference>
<keyword evidence="2 5" id="KW-0238">DNA-binding</keyword>
<comment type="subcellular location">
    <subcellularLocation>
        <location evidence="5">Nucleus</location>
    </subcellularLocation>
</comment>
<dbReference type="GO" id="GO:0003700">
    <property type="term" value="F:DNA-binding transcription factor activity"/>
    <property type="evidence" value="ECO:0007669"/>
    <property type="project" value="InterPro"/>
</dbReference>
<dbReference type="InterPro" id="IPR001766">
    <property type="entry name" value="Fork_head_dom"/>
</dbReference>